<dbReference type="InterPro" id="IPR051324">
    <property type="entry name" value="Stress/Tellurium_Resist"/>
</dbReference>
<dbReference type="EMBL" id="JBDKXB010000004">
    <property type="protein sequence ID" value="MEY6431757.1"/>
    <property type="molecule type" value="Genomic_DNA"/>
</dbReference>
<dbReference type="Gene3D" id="2.60.60.30">
    <property type="entry name" value="sav2460 like domains"/>
    <property type="match status" value="1"/>
</dbReference>
<protein>
    <submittedName>
        <fullName evidence="3">TerD family protein</fullName>
    </submittedName>
</protein>
<dbReference type="PANTHER" id="PTHR32097">
    <property type="entry name" value="CAMP-BINDING PROTEIN 1-RELATED"/>
    <property type="match status" value="1"/>
</dbReference>
<evidence type="ECO:0000313" key="4">
    <source>
        <dbReference type="Proteomes" id="UP001564408"/>
    </source>
</evidence>
<dbReference type="Pfam" id="PF02342">
    <property type="entry name" value="TerD"/>
    <property type="match status" value="1"/>
</dbReference>
<evidence type="ECO:0000313" key="3">
    <source>
        <dbReference type="EMBL" id="MEY6431757.1"/>
    </source>
</evidence>
<evidence type="ECO:0000259" key="2">
    <source>
        <dbReference type="Pfam" id="PF02342"/>
    </source>
</evidence>
<gene>
    <name evidence="3" type="ORF">ABC977_04965</name>
</gene>
<name>A0ABV4BEG5_9GAMM</name>
<dbReference type="PANTHER" id="PTHR32097:SF17">
    <property type="entry name" value="CAMP-BINDING PROTEIN 1-RELATED"/>
    <property type="match status" value="1"/>
</dbReference>
<reference evidence="3 4" key="1">
    <citation type="submission" date="2024-05" db="EMBL/GenBank/DDBJ databases">
        <title>Genome Sequence and Characterization of the New Strain Purple Sulfur Bacterium of Genus Thioalkalicoccus.</title>
        <authorList>
            <person name="Bryantseva I.A."/>
            <person name="Kyndt J.A."/>
            <person name="Imhoff J.F."/>
        </authorList>
    </citation>
    <scope>NUCLEOTIDE SEQUENCE [LARGE SCALE GENOMIC DNA]</scope>
    <source>
        <strain evidence="3 4">Um2</strain>
    </source>
</reference>
<feature type="domain" description="TerD" evidence="2">
    <location>
        <begin position="1"/>
        <end position="182"/>
    </location>
</feature>
<accession>A0ABV4BEG5</accession>
<keyword evidence="4" id="KW-1185">Reference proteome</keyword>
<keyword evidence="1" id="KW-0778">Tellurium resistance</keyword>
<sequence length="192" mass="21203">MAINLEKGQRISLEKNGAGLSDVSMGLGWGRRKRKGLLRTTEVDVDLDASCLLFDEQRELQDQVWFRQLTSRCGSIRHTGDDRAGGGGGENERIDLQLDQVPANIVALVFTVNSFLNDSFSGIPSAFCRLVDRRSGEEIARYDISLDGGDHTGLVVAVIDRQEGQWRMRAVGDKGYGRTFKDMMPLISASLP</sequence>
<dbReference type="Proteomes" id="UP001564408">
    <property type="component" value="Unassembled WGS sequence"/>
</dbReference>
<dbReference type="CDD" id="cd06974">
    <property type="entry name" value="TerD_like"/>
    <property type="match status" value="1"/>
</dbReference>
<dbReference type="RefSeq" id="WP_369666139.1">
    <property type="nucleotide sequence ID" value="NZ_JBDKXB010000004.1"/>
</dbReference>
<organism evidence="3 4">
    <name type="scientific">Thioalkalicoccus limnaeus</name>
    <dbReference type="NCBI Taxonomy" id="120681"/>
    <lineage>
        <taxon>Bacteria</taxon>
        <taxon>Pseudomonadati</taxon>
        <taxon>Pseudomonadota</taxon>
        <taxon>Gammaproteobacteria</taxon>
        <taxon>Chromatiales</taxon>
        <taxon>Chromatiaceae</taxon>
        <taxon>Thioalkalicoccus</taxon>
    </lineage>
</organism>
<comment type="caution">
    <text evidence="3">The sequence shown here is derived from an EMBL/GenBank/DDBJ whole genome shotgun (WGS) entry which is preliminary data.</text>
</comment>
<evidence type="ECO:0000256" key="1">
    <source>
        <dbReference type="ARBA" id="ARBA00022686"/>
    </source>
</evidence>
<dbReference type="InterPro" id="IPR003325">
    <property type="entry name" value="TerD"/>
</dbReference>
<proteinExistence type="predicted"/>